<dbReference type="InterPro" id="IPR052513">
    <property type="entry name" value="Thioester_dehydratase-like"/>
</dbReference>
<dbReference type="Gene3D" id="6.10.30.10">
    <property type="match status" value="1"/>
</dbReference>
<evidence type="ECO:0000259" key="2">
    <source>
        <dbReference type="Pfam" id="PF12172"/>
    </source>
</evidence>
<dbReference type="PANTHER" id="PTHR34075:SF5">
    <property type="entry name" value="BLR3430 PROTEIN"/>
    <property type="match status" value="1"/>
</dbReference>
<proteinExistence type="predicted"/>
<feature type="domain" description="ChsH2 rubredoxin-like zinc ribbon" evidence="2">
    <location>
        <begin position="18"/>
        <end position="53"/>
    </location>
</feature>
<evidence type="ECO:0000313" key="4">
    <source>
        <dbReference type="Proteomes" id="UP001597260"/>
    </source>
</evidence>
<evidence type="ECO:0000259" key="1">
    <source>
        <dbReference type="Pfam" id="PF01796"/>
    </source>
</evidence>
<dbReference type="InterPro" id="IPR012340">
    <property type="entry name" value="NA-bd_OB-fold"/>
</dbReference>
<protein>
    <submittedName>
        <fullName evidence="3">Zn-ribbon domain-containing OB-fold protein</fullName>
    </submittedName>
</protein>
<reference evidence="4" key="1">
    <citation type="journal article" date="2019" name="Int. J. Syst. Evol. Microbiol.">
        <title>The Global Catalogue of Microorganisms (GCM) 10K type strain sequencing project: providing services to taxonomists for standard genome sequencing and annotation.</title>
        <authorList>
            <consortium name="The Broad Institute Genomics Platform"/>
            <consortium name="The Broad Institute Genome Sequencing Center for Infectious Disease"/>
            <person name="Wu L."/>
            <person name="Ma J."/>
        </authorList>
    </citation>
    <scope>NUCLEOTIDE SEQUENCE [LARGE SCALE GENOMIC DNA]</scope>
    <source>
        <strain evidence="4">JCM 31037</strain>
    </source>
</reference>
<evidence type="ECO:0000313" key="3">
    <source>
        <dbReference type="EMBL" id="MFD1319704.1"/>
    </source>
</evidence>
<name>A0ABW3Y5K8_9ACTN</name>
<dbReference type="SUPFAM" id="SSF50249">
    <property type="entry name" value="Nucleic acid-binding proteins"/>
    <property type="match status" value="1"/>
</dbReference>
<dbReference type="InterPro" id="IPR002878">
    <property type="entry name" value="ChsH2_C"/>
</dbReference>
<dbReference type="InterPro" id="IPR022002">
    <property type="entry name" value="ChsH2_Znr"/>
</dbReference>
<gene>
    <name evidence="3" type="ORF">ACFQ4H_01235</name>
</gene>
<dbReference type="Pfam" id="PF12172">
    <property type="entry name" value="zf-ChsH2"/>
    <property type="match status" value="1"/>
</dbReference>
<dbReference type="EMBL" id="JBHTMP010000001">
    <property type="protein sequence ID" value="MFD1319704.1"/>
    <property type="molecule type" value="Genomic_DNA"/>
</dbReference>
<keyword evidence="4" id="KW-1185">Reference proteome</keyword>
<dbReference type="RefSeq" id="WP_377565880.1">
    <property type="nucleotide sequence ID" value="NZ_JBHTMP010000001.1"/>
</dbReference>
<sequence>MSSGFPLPVPDEVTEPWWAATRERRLLLQTCRRCRSSQHYPRAVCISCGHDDLGWVQSAGAGVVDSFTVVHRAPVSGVTVPYVIARVRLDDGPVLLTRIEGADEAELGCDRPVTLGWSPLPDGHHLPIFHLADAPDPRQEN</sequence>
<organism evidence="3 4">
    <name type="scientific">Micromonospora sonneratiae</name>
    <dbReference type="NCBI Taxonomy" id="1184706"/>
    <lineage>
        <taxon>Bacteria</taxon>
        <taxon>Bacillati</taxon>
        <taxon>Actinomycetota</taxon>
        <taxon>Actinomycetes</taxon>
        <taxon>Micromonosporales</taxon>
        <taxon>Micromonosporaceae</taxon>
        <taxon>Micromonospora</taxon>
    </lineage>
</organism>
<comment type="caution">
    <text evidence="3">The sequence shown here is derived from an EMBL/GenBank/DDBJ whole genome shotgun (WGS) entry which is preliminary data.</text>
</comment>
<dbReference type="Pfam" id="PF01796">
    <property type="entry name" value="OB_ChsH2_C"/>
    <property type="match status" value="1"/>
</dbReference>
<feature type="domain" description="ChsH2 C-terminal OB-fold" evidence="1">
    <location>
        <begin position="55"/>
        <end position="117"/>
    </location>
</feature>
<accession>A0ABW3Y5K8</accession>
<dbReference type="PANTHER" id="PTHR34075">
    <property type="entry name" value="BLR3430 PROTEIN"/>
    <property type="match status" value="1"/>
</dbReference>
<dbReference type="Proteomes" id="UP001597260">
    <property type="component" value="Unassembled WGS sequence"/>
</dbReference>